<evidence type="ECO:0000313" key="8">
    <source>
        <dbReference type="EMBL" id="RAV17398.1"/>
    </source>
</evidence>
<dbReference type="RefSeq" id="WP_113034249.1">
    <property type="nucleotide sequence ID" value="NZ_QMFB01000019.1"/>
</dbReference>
<dbReference type="GO" id="GO:0045892">
    <property type="term" value="P:negative regulation of DNA-templated transcription"/>
    <property type="evidence" value="ECO:0007669"/>
    <property type="project" value="InterPro"/>
</dbReference>
<evidence type="ECO:0000256" key="1">
    <source>
        <dbReference type="ARBA" id="ARBA00005322"/>
    </source>
</evidence>
<proteinExistence type="inferred from homology"/>
<keyword evidence="9" id="KW-1185">Reference proteome</keyword>
<dbReference type="InterPro" id="IPR035890">
    <property type="entry name" value="Anti-sigma-28_factor_FlgM_sf"/>
</dbReference>
<dbReference type="Proteomes" id="UP000250369">
    <property type="component" value="Unassembled WGS sequence"/>
</dbReference>
<comment type="similarity">
    <text evidence="1">Belongs to the FlgM family.</text>
</comment>
<keyword evidence="3" id="KW-0678">Repressor</keyword>
<evidence type="ECO:0000256" key="4">
    <source>
        <dbReference type="ARBA" id="ARBA00022795"/>
    </source>
</evidence>
<keyword evidence="8" id="KW-0966">Cell projection</keyword>
<dbReference type="InterPro" id="IPR031316">
    <property type="entry name" value="FlgM_C"/>
</dbReference>
<accession>A0A329MCJ1</accession>
<organism evidence="8 9">
    <name type="scientific">Paenibacillus contaminans</name>
    <dbReference type="NCBI Taxonomy" id="450362"/>
    <lineage>
        <taxon>Bacteria</taxon>
        <taxon>Bacillati</taxon>
        <taxon>Bacillota</taxon>
        <taxon>Bacilli</taxon>
        <taxon>Bacillales</taxon>
        <taxon>Paenibacillaceae</taxon>
        <taxon>Paenibacillus</taxon>
    </lineage>
</organism>
<feature type="domain" description="Anti-sigma-28 factor FlgM C-terminal" evidence="7">
    <location>
        <begin position="34"/>
        <end position="87"/>
    </location>
</feature>
<keyword evidence="8" id="KW-0282">Flagellum</keyword>
<dbReference type="NCBIfam" id="TIGR03824">
    <property type="entry name" value="FlgM_jcvi"/>
    <property type="match status" value="1"/>
</dbReference>
<evidence type="ECO:0000256" key="3">
    <source>
        <dbReference type="ARBA" id="ARBA00022491"/>
    </source>
</evidence>
<evidence type="ECO:0000256" key="2">
    <source>
        <dbReference type="ARBA" id="ARBA00017823"/>
    </source>
</evidence>
<name>A0A329MCJ1_9BACL</name>
<gene>
    <name evidence="8" type="primary">flgM</name>
    <name evidence="8" type="ORF">DQG23_27540</name>
</gene>
<dbReference type="Pfam" id="PF04316">
    <property type="entry name" value="FlgM"/>
    <property type="match status" value="1"/>
</dbReference>
<dbReference type="AlphaFoldDB" id="A0A329MCJ1"/>
<reference evidence="8 9" key="1">
    <citation type="journal article" date="2009" name="Int. J. Syst. Evol. Microbiol.">
        <title>Paenibacillus contaminans sp. nov., isolated from a contaminated laboratory plate.</title>
        <authorList>
            <person name="Chou J.H."/>
            <person name="Lee J.H."/>
            <person name="Lin M.C."/>
            <person name="Chang P.S."/>
            <person name="Arun A.B."/>
            <person name="Young C.C."/>
            <person name="Chen W.M."/>
        </authorList>
    </citation>
    <scope>NUCLEOTIDE SEQUENCE [LARGE SCALE GENOMIC DNA]</scope>
    <source>
        <strain evidence="8 9">CKOBP-6</strain>
    </source>
</reference>
<keyword evidence="6" id="KW-0804">Transcription</keyword>
<dbReference type="EMBL" id="QMFB01000019">
    <property type="protein sequence ID" value="RAV17398.1"/>
    <property type="molecule type" value="Genomic_DNA"/>
</dbReference>
<dbReference type="InterPro" id="IPR007412">
    <property type="entry name" value="FlgM"/>
</dbReference>
<dbReference type="SUPFAM" id="SSF101498">
    <property type="entry name" value="Anti-sigma factor FlgM"/>
    <property type="match status" value="1"/>
</dbReference>
<evidence type="ECO:0000256" key="5">
    <source>
        <dbReference type="ARBA" id="ARBA00023015"/>
    </source>
</evidence>
<keyword evidence="8" id="KW-0969">Cilium</keyword>
<protein>
    <recommendedName>
        <fullName evidence="2">Negative regulator of flagellin synthesis</fullName>
    </recommendedName>
</protein>
<keyword evidence="4" id="KW-1005">Bacterial flagellum biogenesis</keyword>
<dbReference type="OrthoDB" id="2382241at2"/>
<evidence type="ECO:0000313" key="9">
    <source>
        <dbReference type="Proteomes" id="UP000250369"/>
    </source>
</evidence>
<evidence type="ECO:0000256" key="6">
    <source>
        <dbReference type="ARBA" id="ARBA00023163"/>
    </source>
</evidence>
<comment type="caution">
    <text evidence="8">The sequence shown here is derived from an EMBL/GenBank/DDBJ whole genome shotgun (WGS) entry which is preliminary data.</text>
</comment>
<keyword evidence="5" id="KW-0805">Transcription regulation</keyword>
<sequence length="91" mass="10459">MKINETQRINAVNPYKNNNLANHSITGKKGKRRDEVQISAEAQELLGTQRVSTQDQEVRNKKLNELKQSIDAGTYHRDARQIAEKILPYLK</sequence>
<dbReference type="GO" id="GO:0044781">
    <property type="term" value="P:bacterial-type flagellum organization"/>
    <property type="evidence" value="ECO:0007669"/>
    <property type="project" value="UniProtKB-KW"/>
</dbReference>
<evidence type="ECO:0000259" key="7">
    <source>
        <dbReference type="Pfam" id="PF04316"/>
    </source>
</evidence>